<dbReference type="Gene3D" id="1.10.150.20">
    <property type="entry name" value="5' to 3' exonuclease, C-terminal subdomain"/>
    <property type="match status" value="1"/>
</dbReference>
<dbReference type="Pfam" id="PF00476">
    <property type="entry name" value="DNA_pol_A"/>
    <property type="match status" value="1"/>
</dbReference>
<dbReference type="GO" id="GO:0003677">
    <property type="term" value="F:DNA binding"/>
    <property type="evidence" value="ECO:0007669"/>
    <property type="project" value="InterPro"/>
</dbReference>
<dbReference type="GO" id="GO:0006260">
    <property type="term" value="P:DNA replication"/>
    <property type="evidence" value="ECO:0007669"/>
    <property type="project" value="InterPro"/>
</dbReference>
<protein>
    <submittedName>
        <fullName evidence="2">DNA polymerase</fullName>
    </submittedName>
</protein>
<gene>
    <name evidence="2" type="ORF">VPR_147</name>
</gene>
<dbReference type="EMBL" id="MG603697">
    <property type="protein sequence ID" value="AUG88511.1"/>
    <property type="molecule type" value="Genomic_DNA"/>
</dbReference>
<dbReference type="InterPro" id="IPR001098">
    <property type="entry name" value="DNA-dir_DNA_pol_A_palm_dom"/>
</dbReference>
<dbReference type="Proteomes" id="UP000240283">
    <property type="component" value="Segment"/>
</dbReference>
<reference evidence="2 3" key="1">
    <citation type="submission" date="2017-12" db="EMBL/GenBank/DDBJ databases">
        <title>Genomic analysis of a novel phage Vp_R1 lytic to Vibrio parahaemolyticus.</title>
        <authorList>
            <person name="Ren H."/>
            <person name="Li Z."/>
        </authorList>
    </citation>
    <scope>NUCLEOTIDE SEQUENCE [LARGE SCALE GENOMIC DNA]</scope>
</reference>
<dbReference type="SUPFAM" id="SSF56672">
    <property type="entry name" value="DNA/RNA polymerases"/>
    <property type="match status" value="1"/>
</dbReference>
<feature type="domain" description="DNA-directed DNA polymerase family A palm" evidence="1">
    <location>
        <begin position="237"/>
        <end position="501"/>
    </location>
</feature>
<accession>A0A2H5BQ99</accession>
<dbReference type="GO" id="GO:0003887">
    <property type="term" value="F:DNA-directed DNA polymerase activity"/>
    <property type="evidence" value="ECO:0007669"/>
    <property type="project" value="InterPro"/>
</dbReference>
<evidence type="ECO:0000259" key="1">
    <source>
        <dbReference type="SMART" id="SM00482"/>
    </source>
</evidence>
<evidence type="ECO:0000313" key="2">
    <source>
        <dbReference type="EMBL" id="AUG88511.1"/>
    </source>
</evidence>
<sequence>MMNKGNAFKKPFLKSGKFSKYAQLYADAVGLERSEVGGPFTRVWYTPFDPSKTAKIKEVMFEYGWIPDEWNEKKMNLLDRRQKSVLRRKSYNEFLLTLPLEEREETEAFINGFIDKHFYNRTKLYMRGVLRALGFTGAQPPTFGQIKKKLLGKGFWPTSPKINPEKDQWASEGHSEIAELLRVRMQCSHRKSLLEGLLRVTRSDGKISGEANPCATPTARMRHRKIVNIPAAGAFLGKECRSLFQADNNSDADRNPILFYNHPKEGQRVKHLTNMIEEWDDKKEKWVEVGYYRIYVPADSDVFVGGDGAGLELRMLTHYLIAISKMLLEESKKSNDLAGVRKYERALEAAYEYRTVLLEGDIHSHNQKLAGLPTRGAAKGFIYSFLYGAGDPLLGSQVGGGAEEGKELRARFLAECPCIPVLIEWVQEHAATHGWVPGLDGRRLIMRRDPETGSVQTHKALNVLLQAAGSIVMKKGMLILHEWNEEGGVRANQVIMMHKQLCI</sequence>
<organism evidence="2 3">
    <name type="scientific">Vibrio phage Vp_R1</name>
    <dbReference type="NCBI Taxonomy" id="2059867"/>
    <lineage>
        <taxon>Viruses</taxon>
        <taxon>Duplodnaviria</taxon>
        <taxon>Heunggongvirae</taxon>
        <taxon>Uroviricota</taxon>
        <taxon>Caudoviricetes</taxon>
        <taxon>Grimontviridae</taxon>
        <taxon>Dalianvirus</taxon>
        <taxon>Dalianvirus R1</taxon>
    </lineage>
</organism>
<proteinExistence type="predicted"/>
<dbReference type="SMART" id="SM00482">
    <property type="entry name" value="POLAc"/>
    <property type="match status" value="1"/>
</dbReference>
<dbReference type="InterPro" id="IPR043502">
    <property type="entry name" value="DNA/RNA_pol_sf"/>
</dbReference>
<name>A0A2H5BQ99_9CAUD</name>
<keyword evidence="3" id="KW-1185">Reference proteome</keyword>
<evidence type="ECO:0000313" key="3">
    <source>
        <dbReference type="Proteomes" id="UP000240283"/>
    </source>
</evidence>